<dbReference type="OrthoDB" id="10254947at2759"/>
<dbReference type="PROSITE" id="PS50404">
    <property type="entry name" value="GST_NTER"/>
    <property type="match status" value="1"/>
</dbReference>
<dbReference type="Gene3D" id="1.20.1050.10">
    <property type="match status" value="1"/>
</dbReference>
<sequence length="205" mass="23771">MAKYTLNYFQLPGRVEPIRLMFHAAGVEFTDNRLSVEEWASSKSDASRFPLHRMPTLEVGGKIYCQSMAIVRFVARELGFYGNNATDQLMIDQLCETVLEMFMQLSSIPYDLEPDVRKAKLEEFFASDKYNLPMGFLTKMLKENQNGEGFFVGDKLSLADFQITGILILLKDIRDIKDEYPEIYALYQRVLNLEKIKKYMDSQKK</sequence>
<dbReference type="InterPro" id="IPR036282">
    <property type="entry name" value="Glutathione-S-Trfase_C_sf"/>
</dbReference>
<name>A0A7M5X986_9CNID</name>
<feature type="domain" description="GST N-terminal" evidence="1">
    <location>
        <begin position="2"/>
        <end position="82"/>
    </location>
</feature>
<keyword evidence="4" id="KW-1185">Reference proteome</keyword>
<evidence type="ECO:0000313" key="3">
    <source>
        <dbReference type="EnsemblMetazoa" id="CLYHEMP019511.2"/>
    </source>
</evidence>
<dbReference type="GO" id="GO:0004364">
    <property type="term" value="F:glutathione transferase activity"/>
    <property type="evidence" value="ECO:0007669"/>
    <property type="project" value="TreeGrafter"/>
</dbReference>
<dbReference type="SUPFAM" id="SSF47616">
    <property type="entry name" value="GST C-terminal domain-like"/>
    <property type="match status" value="1"/>
</dbReference>
<organism evidence="3 4">
    <name type="scientific">Clytia hemisphaerica</name>
    <dbReference type="NCBI Taxonomy" id="252671"/>
    <lineage>
        <taxon>Eukaryota</taxon>
        <taxon>Metazoa</taxon>
        <taxon>Cnidaria</taxon>
        <taxon>Hydrozoa</taxon>
        <taxon>Hydroidolina</taxon>
        <taxon>Leptothecata</taxon>
        <taxon>Obeliida</taxon>
        <taxon>Clytiidae</taxon>
        <taxon>Clytia</taxon>
    </lineage>
</organism>
<dbReference type="CDD" id="cd03039">
    <property type="entry name" value="GST_N_Sigma_like"/>
    <property type="match status" value="1"/>
</dbReference>
<proteinExistence type="predicted"/>
<dbReference type="AlphaFoldDB" id="A0A7M5X986"/>
<evidence type="ECO:0000259" key="1">
    <source>
        <dbReference type="PROSITE" id="PS50404"/>
    </source>
</evidence>
<dbReference type="InterPro" id="IPR004046">
    <property type="entry name" value="GST_C"/>
</dbReference>
<accession>A0A7M5X986</accession>
<dbReference type="RefSeq" id="XP_066921031.1">
    <property type="nucleotide sequence ID" value="XM_067064930.1"/>
</dbReference>
<feature type="domain" description="GST C-terminal" evidence="2">
    <location>
        <begin position="84"/>
        <end position="205"/>
    </location>
</feature>
<dbReference type="Pfam" id="PF02798">
    <property type="entry name" value="GST_N"/>
    <property type="match status" value="1"/>
</dbReference>
<reference evidence="3" key="1">
    <citation type="submission" date="2021-01" db="UniProtKB">
        <authorList>
            <consortium name="EnsemblMetazoa"/>
        </authorList>
    </citation>
    <scope>IDENTIFICATION</scope>
</reference>
<dbReference type="InterPro" id="IPR010987">
    <property type="entry name" value="Glutathione-S-Trfase_C-like"/>
</dbReference>
<dbReference type="InterPro" id="IPR040079">
    <property type="entry name" value="Glutathione_S-Trfase"/>
</dbReference>
<dbReference type="PANTHER" id="PTHR11571:SF150">
    <property type="entry name" value="GLUTATHIONE S-TRANSFERASE"/>
    <property type="match status" value="1"/>
</dbReference>
<protein>
    <submittedName>
        <fullName evidence="3">Uncharacterized protein</fullName>
    </submittedName>
</protein>
<evidence type="ECO:0000259" key="2">
    <source>
        <dbReference type="PROSITE" id="PS50405"/>
    </source>
</evidence>
<dbReference type="SFLD" id="SFLDG00363">
    <property type="entry name" value="AMPS_(cytGST):_Alpha-__Mu-__Pi"/>
    <property type="match status" value="1"/>
</dbReference>
<dbReference type="Pfam" id="PF14497">
    <property type="entry name" value="GST_C_3"/>
    <property type="match status" value="1"/>
</dbReference>
<dbReference type="PROSITE" id="PS50405">
    <property type="entry name" value="GST_CTER"/>
    <property type="match status" value="1"/>
</dbReference>
<dbReference type="GeneID" id="136808391"/>
<dbReference type="SFLD" id="SFLDS00019">
    <property type="entry name" value="Glutathione_Transferase_(cytos"/>
    <property type="match status" value="1"/>
</dbReference>
<evidence type="ECO:0000313" key="4">
    <source>
        <dbReference type="Proteomes" id="UP000594262"/>
    </source>
</evidence>
<dbReference type="GO" id="GO:0006749">
    <property type="term" value="P:glutathione metabolic process"/>
    <property type="evidence" value="ECO:0007669"/>
    <property type="project" value="TreeGrafter"/>
</dbReference>
<dbReference type="InterPro" id="IPR050213">
    <property type="entry name" value="GST_superfamily"/>
</dbReference>
<dbReference type="InterPro" id="IPR036249">
    <property type="entry name" value="Thioredoxin-like_sf"/>
</dbReference>
<dbReference type="EnsemblMetazoa" id="CLYHEMT019511.2">
    <property type="protein sequence ID" value="CLYHEMP019511.2"/>
    <property type="gene ID" value="CLYHEMG019511"/>
</dbReference>
<dbReference type="PANTHER" id="PTHR11571">
    <property type="entry name" value="GLUTATHIONE S-TRANSFERASE"/>
    <property type="match status" value="1"/>
</dbReference>
<dbReference type="SUPFAM" id="SSF52833">
    <property type="entry name" value="Thioredoxin-like"/>
    <property type="match status" value="1"/>
</dbReference>
<dbReference type="InterPro" id="IPR004045">
    <property type="entry name" value="Glutathione_S-Trfase_N"/>
</dbReference>
<dbReference type="CDD" id="cd03192">
    <property type="entry name" value="GST_C_Sigma_like"/>
    <property type="match status" value="1"/>
</dbReference>
<dbReference type="Proteomes" id="UP000594262">
    <property type="component" value="Unplaced"/>
</dbReference>
<dbReference type="Gene3D" id="3.40.30.10">
    <property type="entry name" value="Glutaredoxin"/>
    <property type="match status" value="1"/>
</dbReference>
<dbReference type="SFLD" id="SFLDG01205">
    <property type="entry name" value="AMPS.1"/>
    <property type="match status" value="1"/>
</dbReference>